<dbReference type="EMBL" id="PSKQ01000026">
    <property type="protein sequence ID" value="MBE8723049.1"/>
    <property type="molecule type" value="Genomic_DNA"/>
</dbReference>
<dbReference type="InterPro" id="IPR012347">
    <property type="entry name" value="Ferritin-like"/>
</dbReference>
<evidence type="ECO:0000259" key="1">
    <source>
        <dbReference type="Pfam" id="PF09537"/>
    </source>
</evidence>
<feature type="domain" description="DUF2383" evidence="1">
    <location>
        <begin position="12"/>
        <end position="118"/>
    </location>
</feature>
<name>A0ABR9TDA6_9SPHI</name>
<reference evidence="2 3" key="1">
    <citation type="submission" date="2018-02" db="EMBL/GenBank/DDBJ databases">
        <title>Sphingobacterium KA21.</title>
        <authorList>
            <person name="Vasarhelyi B.M."/>
            <person name="Deshmukh S."/>
            <person name="Balint B."/>
            <person name="Kukolya J."/>
        </authorList>
    </citation>
    <scope>NUCLEOTIDE SEQUENCE [LARGE SCALE GENOMIC DNA]</scope>
    <source>
        <strain evidence="2 3">Ka21</strain>
    </source>
</reference>
<proteinExistence type="predicted"/>
<dbReference type="Proteomes" id="UP000618319">
    <property type="component" value="Unassembled WGS sequence"/>
</dbReference>
<dbReference type="InterPro" id="IPR019052">
    <property type="entry name" value="DUF2383"/>
</dbReference>
<sequence length="153" mass="17611">MDIIKKTADLTNQLIAINNDRQAWYAKALEELTGIENLDLKSILEELLEQAKKFAKELNPFVVINGQEPATNTTVSGKFQLFWADVKSTLARLKRKQLLVECEQIESTTRELYKKVLDHAPHLSDKLVTVLQTQAEIQHMSYEKIHSVKERCF</sequence>
<dbReference type="InterPro" id="IPR011971">
    <property type="entry name" value="CHP02284"/>
</dbReference>
<comment type="caution">
    <text evidence="2">The sequence shown here is derived from an EMBL/GenBank/DDBJ whole genome shotgun (WGS) entry which is preliminary data.</text>
</comment>
<dbReference type="NCBIfam" id="TIGR02284">
    <property type="entry name" value="PA2169 family four-helix-bundle protein"/>
    <property type="match status" value="1"/>
</dbReference>
<dbReference type="RefSeq" id="WP_196941202.1">
    <property type="nucleotide sequence ID" value="NZ_MU158693.1"/>
</dbReference>
<organism evidence="2 3">
    <name type="scientific">Sphingobacterium pedocola</name>
    <dbReference type="NCBI Taxonomy" id="2082722"/>
    <lineage>
        <taxon>Bacteria</taxon>
        <taxon>Pseudomonadati</taxon>
        <taxon>Bacteroidota</taxon>
        <taxon>Sphingobacteriia</taxon>
        <taxon>Sphingobacteriales</taxon>
        <taxon>Sphingobacteriaceae</taxon>
        <taxon>Sphingobacterium</taxon>
    </lineage>
</organism>
<evidence type="ECO:0000313" key="3">
    <source>
        <dbReference type="Proteomes" id="UP000618319"/>
    </source>
</evidence>
<dbReference type="Pfam" id="PF09537">
    <property type="entry name" value="DUF2383"/>
    <property type="match status" value="1"/>
</dbReference>
<accession>A0ABR9TDA6</accession>
<protein>
    <recommendedName>
        <fullName evidence="1">DUF2383 domain-containing protein</fullName>
    </recommendedName>
</protein>
<dbReference type="Gene3D" id="1.20.1260.10">
    <property type="match status" value="1"/>
</dbReference>
<gene>
    <name evidence="2" type="ORF">C4F40_20205</name>
</gene>
<evidence type="ECO:0000313" key="2">
    <source>
        <dbReference type="EMBL" id="MBE8723049.1"/>
    </source>
</evidence>
<keyword evidence="3" id="KW-1185">Reference proteome</keyword>